<name>A0AAN7V6J8_9COLE</name>
<evidence type="ECO:0000256" key="3">
    <source>
        <dbReference type="RuleBase" id="RU000363"/>
    </source>
</evidence>
<accession>A0AAN7V6J8</accession>
<dbReference type="AlphaFoldDB" id="A0AAN7V6J8"/>
<organism evidence="4 5">
    <name type="scientific">Pyrocoelia pectoralis</name>
    <dbReference type="NCBI Taxonomy" id="417401"/>
    <lineage>
        <taxon>Eukaryota</taxon>
        <taxon>Metazoa</taxon>
        <taxon>Ecdysozoa</taxon>
        <taxon>Arthropoda</taxon>
        <taxon>Hexapoda</taxon>
        <taxon>Insecta</taxon>
        <taxon>Pterygota</taxon>
        <taxon>Neoptera</taxon>
        <taxon>Endopterygota</taxon>
        <taxon>Coleoptera</taxon>
        <taxon>Polyphaga</taxon>
        <taxon>Elateriformia</taxon>
        <taxon>Elateroidea</taxon>
        <taxon>Lampyridae</taxon>
        <taxon>Lampyrinae</taxon>
        <taxon>Pyrocoelia</taxon>
    </lineage>
</organism>
<dbReference type="SUPFAM" id="SSF51735">
    <property type="entry name" value="NAD(P)-binding Rossmann-fold domains"/>
    <property type="match status" value="1"/>
</dbReference>
<gene>
    <name evidence="4" type="ORF">RI129_010617</name>
</gene>
<dbReference type="InterPro" id="IPR036291">
    <property type="entry name" value="NAD(P)-bd_dom_sf"/>
</dbReference>
<evidence type="ECO:0000256" key="1">
    <source>
        <dbReference type="ARBA" id="ARBA00006484"/>
    </source>
</evidence>
<evidence type="ECO:0000256" key="2">
    <source>
        <dbReference type="ARBA" id="ARBA00023002"/>
    </source>
</evidence>
<proteinExistence type="inferred from homology"/>
<dbReference type="PRINTS" id="PR00080">
    <property type="entry name" value="SDRFAMILY"/>
</dbReference>
<dbReference type="PANTHER" id="PTHR43115">
    <property type="entry name" value="DEHYDROGENASE/REDUCTASE SDR FAMILY MEMBER 11"/>
    <property type="match status" value="1"/>
</dbReference>
<evidence type="ECO:0008006" key="6">
    <source>
        <dbReference type="Google" id="ProtNLM"/>
    </source>
</evidence>
<comment type="caution">
    <text evidence="4">The sequence shown here is derived from an EMBL/GenBank/DDBJ whole genome shotgun (WGS) entry which is preliminary data.</text>
</comment>
<dbReference type="EMBL" id="JAVRBK010000008">
    <property type="protein sequence ID" value="KAK5639806.1"/>
    <property type="molecule type" value="Genomic_DNA"/>
</dbReference>
<dbReference type="PRINTS" id="PR00081">
    <property type="entry name" value="GDHRDH"/>
</dbReference>
<dbReference type="Proteomes" id="UP001329430">
    <property type="component" value="Chromosome 8"/>
</dbReference>
<dbReference type="InterPro" id="IPR002347">
    <property type="entry name" value="SDR_fam"/>
</dbReference>
<dbReference type="GO" id="GO:0016616">
    <property type="term" value="F:oxidoreductase activity, acting on the CH-OH group of donors, NAD or NADP as acceptor"/>
    <property type="evidence" value="ECO:0007669"/>
    <property type="project" value="UniProtKB-ARBA"/>
</dbReference>
<comment type="similarity">
    <text evidence="1 3">Belongs to the short-chain dehydrogenases/reductases (SDR) family.</text>
</comment>
<keyword evidence="5" id="KW-1185">Reference proteome</keyword>
<keyword evidence="2" id="KW-0560">Oxidoreductase</keyword>
<evidence type="ECO:0000313" key="5">
    <source>
        <dbReference type="Proteomes" id="UP001329430"/>
    </source>
</evidence>
<dbReference type="Pfam" id="PF00106">
    <property type="entry name" value="adh_short"/>
    <property type="match status" value="1"/>
</dbReference>
<dbReference type="FunFam" id="3.40.50.720:FF:000047">
    <property type="entry name" value="NADP-dependent L-serine/L-allo-threonine dehydrogenase"/>
    <property type="match status" value="1"/>
</dbReference>
<dbReference type="Gene3D" id="3.40.50.720">
    <property type="entry name" value="NAD(P)-binding Rossmann-like Domain"/>
    <property type="match status" value="1"/>
</dbReference>
<sequence>MERWQGKVAVITGASDGIGAAISKKLTNAGLHVVGLGRNEERLEKLSAELKNQLGKFFPFKADVTKEEDILKAFQWTEANFGPVHVLVNSAGVMENSNLTDGSTEIWKKIMDTNVISLCVTTREAVKSMRKHGVDGHIIHMNSVCGHKVVQCVELNVYQASKWAVTALTETLRLELNSIGSKIKISSISPGHVNTDMSMKGGLGFSTVEFLTITAEDVADSTLFVLGTPPHVQIHELIIKPVGEIP</sequence>
<protein>
    <recommendedName>
        <fullName evidence="6">Farnesol dehydrogenase</fullName>
    </recommendedName>
</protein>
<evidence type="ECO:0000313" key="4">
    <source>
        <dbReference type="EMBL" id="KAK5639806.1"/>
    </source>
</evidence>
<reference evidence="4 5" key="1">
    <citation type="journal article" date="2024" name="Insects">
        <title>An Improved Chromosome-Level Genome Assembly of the Firefly Pyrocoelia pectoralis.</title>
        <authorList>
            <person name="Fu X."/>
            <person name="Meyer-Rochow V.B."/>
            <person name="Ballantyne L."/>
            <person name="Zhu X."/>
        </authorList>
    </citation>
    <scope>NUCLEOTIDE SEQUENCE [LARGE SCALE GENOMIC DNA]</scope>
    <source>
        <strain evidence="4">XCY_ONT2</strain>
    </source>
</reference>
<dbReference type="PANTHER" id="PTHR43115:SF4">
    <property type="entry name" value="DEHYDROGENASE_REDUCTASE SDR FAMILY MEMBER 11"/>
    <property type="match status" value="1"/>
</dbReference>